<evidence type="ECO:0000256" key="3">
    <source>
        <dbReference type="PROSITE-ProRule" id="PRU00520"/>
    </source>
</evidence>
<dbReference type="PANTHER" id="PTHR21621">
    <property type="entry name" value="RIBOSOMAL PROTEIN S6 MODIFICATION PROTEIN"/>
    <property type="match status" value="1"/>
</dbReference>
<evidence type="ECO:0000313" key="8">
    <source>
        <dbReference type="Proteomes" id="UP000469185"/>
    </source>
</evidence>
<proteinExistence type="inferred from homology"/>
<dbReference type="GO" id="GO:0009432">
    <property type="term" value="P:SOS response"/>
    <property type="evidence" value="ECO:0007669"/>
    <property type="project" value="TreeGrafter"/>
</dbReference>
<dbReference type="Gene3D" id="3.30.1490.20">
    <property type="entry name" value="ATP-grasp fold, A domain"/>
    <property type="match status" value="1"/>
</dbReference>
<comment type="caution">
    <text evidence="3">Lacks conserved residue(s) required for the propagation of feature annotation.</text>
</comment>
<dbReference type="RefSeq" id="WP_163819954.1">
    <property type="nucleotide sequence ID" value="NZ_JAAGOB010000010.1"/>
</dbReference>
<dbReference type="Pfam" id="PF00708">
    <property type="entry name" value="Acylphosphatase"/>
    <property type="match status" value="1"/>
</dbReference>
<dbReference type="InterPro" id="IPR011761">
    <property type="entry name" value="ATP-grasp"/>
</dbReference>
<keyword evidence="2" id="KW-0547">Nucleotide-binding</keyword>
<dbReference type="EMBL" id="JAAGOB010000010">
    <property type="protein sequence ID" value="NED97157.1"/>
    <property type="molecule type" value="Genomic_DNA"/>
</dbReference>
<dbReference type="InterPro" id="IPR013815">
    <property type="entry name" value="ATP_grasp_subdomain_1"/>
</dbReference>
<evidence type="ECO:0000256" key="2">
    <source>
        <dbReference type="PROSITE-ProRule" id="PRU00409"/>
    </source>
</evidence>
<dbReference type="Pfam" id="PF07478">
    <property type="entry name" value="Dala_Dala_lig_C"/>
    <property type="match status" value="1"/>
</dbReference>
<feature type="domain" description="Acylphosphatase-like" evidence="6">
    <location>
        <begin position="560"/>
        <end position="647"/>
    </location>
</feature>
<evidence type="ECO:0008006" key="9">
    <source>
        <dbReference type="Google" id="ProtNLM"/>
    </source>
</evidence>
<dbReference type="InterPro" id="IPR011095">
    <property type="entry name" value="Dala_Dala_lig_C"/>
</dbReference>
<dbReference type="InterPro" id="IPR036046">
    <property type="entry name" value="Acylphosphatase-like_dom_sf"/>
</dbReference>
<dbReference type="InterPro" id="IPR001792">
    <property type="entry name" value="Acylphosphatase-like_dom"/>
</dbReference>
<dbReference type="GO" id="GO:0008716">
    <property type="term" value="F:D-alanine-D-alanine ligase activity"/>
    <property type="evidence" value="ECO:0007669"/>
    <property type="project" value="InterPro"/>
</dbReference>
<dbReference type="Proteomes" id="UP000469185">
    <property type="component" value="Unassembled WGS sequence"/>
</dbReference>
<sequence>MRLAEVLLTEVGDRDDPGPRSSRPDWLSVVVYLRATHKGEEYVAGSAHTLPPGVASPWNHPSIANGLAEAAEALCGTGVDSEGEASQGQVGHLLSRFDMNVTATTRSQEAALASVREAVEACLLDLVSRADHGLVGAPAGESRSGPGLELHGPGRRTVSLARDAADEIDRGWSPAPGEQARTSVPSLPRIVARMGRCAWARLDSWPDPWGTAVAHNEFDLPGTETFGKNSLDSYLLEREARRLGLNTVRFRSVNFHAEDQAGRSIGFHCTTGPSTSRFTAKVCGDKQVTRTLLARAGVSVPAGQVFSGTEWLQAREFAASLGWPVVVKPADGKGGVGVTSGVRDEASLERAFAELARNGHRRIVVEKHVEGADYRFLVVGDRVVSVIQRAAGAVVGDGRSSVAELVLAKNDTRLRNPHLRTRLLGLDALALDLLRGDGKTPDSIPEKGERVVLTTAGNISRGGDSVEVLDETHPSLLDLAVRAVAAVPGLDHAGADILVSDHRRPLDEQSAAICELNSLPATTSHHFPAVGPSRNVSHALVEFYAQRYGLATAMRPETVSVAVLISGRVHDVRYRQWFAGQARQLGLSGWVRSGDRTDLVVAEATGGLDQVSALSLQAIFGPRAARPELVETRLISEQHDGYFEVLR</sequence>
<evidence type="ECO:0000256" key="4">
    <source>
        <dbReference type="RuleBase" id="RU004168"/>
    </source>
</evidence>
<dbReference type="GO" id="GO:0018169">
    <property type="term" value="F:ribosomal S6-glutamic acid ligase activity"/>
    <property type="evidence" value="ECO:0007669"/>
    <property type="project" value="TreeGrafter"/>
</dbReference>
<keyword evidence="1" id="KW-0436">Ligase</keyword>
<gene>
    <name evidence="7" type="ORF">G1H11_17805</name>
</gene>
<reference evidence="7 8" key="1">
    <citation type="submission" date="2020-02" db="EMBL/GenBank/DDBJ databases">
        <authorList>
            <person name="Li X.-J."/>
            <person name="Feng X.-M."/>
        </authorList>
    </citation>
    <scope>NUCLEOTIDE SEQUENCE [LARGE SCALE GENOMIC DNA]</scope>
    <source>
        <strain evidence="7 8">CGMCC 4.7225</strain>
    </source>
</reference>
<feature type="domain" description="ATP-grasp" evidence="5">
    <location>
        <begin position="290"/>
        <end position="545"/>
    </location>
</feature>
<evidence type="ECO:0000259" key="5">
    <source>
        <dbReference type="PROSITE" id="PS50975"/>
    </source>
</evidence>
<dbReference type="SUPFAM" id="SSF56059">
    <property type="entry name" value="Glutathione synthetase ATP-binding domain-like"/>
    <property type="match status" value="1"/>
</dbReference>
<dbReference type="GO" id="GO:0005737">
    <property type="term" value="C:cytoplasm"/>
    <property type="evidence" value="ECO:0007669"/>
    <property type="project" value="TreeGrafter"/>
</dbReference>
<comment type="caution">
    <text evidence="7">The sequence shown here is derived from an EMBL/GenBank/DDBJ whole genome shotgun (WGS) entry which is preliminary data.</text>
</comment>
<dbReference type="PROSITE" id="PS51160">
    <property type="entry name" value="ACYLPHOSPHATASE_3"/>
    <property type="match status" value="1"/>
</dbReference>
<comment type="similarity">
    <text evidence="4">Belongs to the acylphosphatase family.</text>
</comment>
<dbReference type="Gene3D" id="3.30.70.100">
    <property type="match status" value="1"/>
</dbReference>
<dbReference type="PANTHER" id="PTHR21621:SF0">
    <property type="entry name" value="BETA-CITRYLGLUTAMATE SYNTHASE B-RELATED"/>
    <property type="match status" value="1"/>
</dbReference>
<evidence type="ECO:0000259" key="6">
    <source>
        <dbReference type="PROSITE" id="PS51160"/>
    </source>
</evidence>
<protein>
    <recommendedName>
        <fullName evidence="9">ATP-grasp domain-containing protein</fullName>
    </recommendedName>
</protein>
<accession>A0A6N9YQD1</accession>
<evidence type="ECO:0000256" key="1">
    <source>
        <dbReference type="ARBA" id="ARBA00022598"/>
    </source>
</evidence>
<dbReference type="GO" id="GO:0046872">
    <property type="term" value="F:metal ion binding"/>
    <property type="evidence" value="ECO:0007669"/>
    <property type="project" value="InterPro"/>
</dbReference>
<dbReference type="AlphaFoldDB" id="A0A6N9YQD1"/>
<keyword evidence="2" id="KW-0067">ATP-binding</keyword>
<organism evidence="7 8">
    <name type="scientific">Phytoactinopolyspora alkaliphila</name>
    <dbReference type="NCBI Taxonomy" id="1783498"/>
    <lineage>
        <taxon>Bacteria</taxon>
        <taxon>Bacillati</taxon>
        <taxon>Actinomycetota</taxon>
        <taxon>Actinomycetes</taxon>
        <taxon>Jiangellales</taxon>
        <taxon>Jiangellaceae</taxon>
        <taxon>Phytoactinopolyspora</taxon>
    </lineage>
</organism>
<dbReference type="GO" id="GO:0005524">
    <property type="term" value="F:ATP binding"/>
    <property type="evidence" value="ECO:0007669"/>
    <property type="project" value="UniProtKB-UniRule"/>
</dbReference>
<dbReference type="SUPFAM" id="SSF54975">
    <property type="entry name" value="Acylphosphatase/BLUF domain-like"/>
    <property type="match status" value="1"/>
</dbReference>
<keyword evidence="8" id="KW-1185">Reference proteome</keyword>
<name>A0A6N9YQD1_9ACTN</name>
<evidence type="ECO:0000313" key="7">
    <source>
        <dbReference type="EMBL" id="NED97157.1"/>
    </source>
</evidence>
<dbReference type="Gene3D" id="3.30.470.20">
    <property type="entry name" value="ATP-grasp fold, B domain"/>
    <property type="match status" value="2"/>
</dbReference>
<dbReference type="PROSITE" id="PS50975">
    <property type="entry name" value="ATP_GRASP"/>
    <property type="match status" value="1"/>
</dbReference>